<dbReference type="EMBL" id="LFZN01000316">
    <property type="protein sequence ID" value="KXS94176.1"/>
    <property type="molecule type" value="Genomic_DNA"/>
</dbReference>
<evidence type="ECO:0000256" key="4">
    <source>
        <dbReference type="ARBA" id="ARBA00023242"/>
    </source>
</evidence>
<comment type="caution">
    <text evidence="6">The sequence shown here is derived from an EMBL/GenBank/DDBJ whole genome shotgun (WGS) entry which is preliminary data.</text>
</comment>
<feature type="compositionally biased region" description="Low complexity" evidence="5">
    <location>
        <begin position="62"/>
        <end position="75"/>
    </location>
</feature>
<evidence type="ECO:0000313" key="6">
    <source>
        <dbReference type="EMBL" id="KXS94175.1"/>
    </source>
</evidence>
<sequence length="416" mass="45251">MTNNLVGDVYAKIIEEVVAASSTDFEENGVLGSTLQELQQEWQAKLSARGVAAMPWDPKPQPAAQQAPASASIPSGNANALPVSSYPSNPYAASATANDANGTRIKPEPGTEHQYHGLPNGNGYQQNGVAAPMNTQGGSARAQQLLQQQFGSAANPSVNAMQRGGLALPGQQAKAQGLHLPAGSPAQQQFQQQQAHAMQQQQQQQQQRLQQQQAQPRIKVEHDSPQLQQGSFNQQGPRTNYSQTDGADEDMDQWRAMLAERRALHAQQGQQADRMMRDHVMQLSEDLSNGLMVPLDQHPSKKHKKRRAAPCSTAVTSSAPPPAIPQLDGDADEDDEKADIKDEDDENAINSDLDDSDDDGAGVMGDDEDELGDTILCTYDKVQRVKNKWKCTLKDGVMSVNGKEWVFHKGMGEFEW</sequence>
<dbReference type="SUPFAM" id="SSF47396">
    <property type="entry name" value="Transcription factor IIA (TFIIA), alpha-helical domain"/>
    <property type="match status" value="1"/>
</dbReference>
<feature type="compositionally biased region" description="Polar residues" evidence="5">
    <location>
        <begin position="122"/>
        <end position="141"/>
    </location>
</feature>
<dbReference type="InterPro" id="IPR004855">
    <property type="entry name" value="TFIIA_asu/bsu"/>
</dbReference>
<organism evidence="6 7">
    <name type="scientific">Pseudocercospora eumusae</name>
    <dbReference type="NCBI Taxonomy" id="321146"/>
    <lineage>
        <taxon>Eukaryota</taxon>
        <taxon>Fungi</taxon>
        <taxon>Dikarya</taxon>
        <taxon>Ascomycota</taxon>
        <taxon>Pezizomycotina</taxon>
        <taxon>Dothideomycetes</taxon>
        <taxon>Dothideomycetidae</taxon>
        <taxon>Mycosphaerellales</taxon>
        <taxon>Mycosphaerellaceae</taxon>
        <taxon>Pseudocercospora</taxon>
    </lineage>
</organism>
<dbReference type="InterPro" id="IPR009088">
    <property type="entry name" value="TFIIA_b-brl"/>
</dbReference>
<proteinExistence type="inferred from homology"/>
<reference evidence="6 7" key="1">
    <citation type="submission" date="2015-07" db="EMBL/GenBank/DDBJ databases">
        <title>Comparative genomics of the Sigatoka disease complex on banana suggests a link between parallel evolutionary changes in Pseudocercospora fijiensis and Pseudocercospora eumusae and increased virulence on the banana host.</title>
        <authorList>
            <person name="Chang T.-C."/>
            <person name="Salvucci A."/>
            <person name="Crous P.W."/>
            <person name="Stergiopoulos I."/>
        </authorList>
    </citation>
    <scope>NUCLEOTIDE SEQUENCE [LARGE SCALE GENOMIC DNA]</scope>
    <source>
        <strain evidence="6 7">CBS 114824</strain>
    </source>
</reference>
<dbReference type="GO" id="GO:0005672">
    <property type="term" value="C:transcription factor TFIIA complex"/>
    <property type="evidence" value="ECO:0007669"/>
    <property type="project" value="InterPro"/>
</dbReference>
<dbReference type="EMBL" id="LFZN01000316">
    <property type="protein sequence ID" value="KXS94175.1"/>
    <property type="molecule type" value="Genomic_DNA"/>
</dbReference>
<dbReference type="PANTHER" id="PTHR12694:SF8">
    <property type="entry name" value="TRANSCRIPTION INITIATION FACTOR IIA SUBUNIT 1"/>
    <property type="match status" value="1"/>
</dbReference>
<evidence type="ECO:0000256" key="1">
    <source>
        <dbReference type="ARBA" id="ARBA00004123"/>
    </source>
</evidence>
<keyword evidence="3" id="KW-0804">Transcription</keyword>
<evidence type="ECO:0000313" key="7">
    <source>
        <dbReference type="Proteomes" id="UP000070133"/>
    </source>
</evidence>
<keyword evidence="4" id="KW-0539">Nucleus</keyword>
<dbReference type="SMART" id="SM01371">
    <property type="entry name" value="TFIIA"/>
    <property type="match status" value="1"/>
</dbReference>
<keyword evidence="7" id="KW-1185">Reference proteome</keyword>
<dbReference type="GO" id="GO:0006367">
    <property type="term" value="P:transcription initiation at RNA polymerase II promoter"/>
    <property type="evidence" value="ECO:0007669"/>
    <property type="project" value="InterPro"/>
</dbReference>
<comment type="similarity">
    <text evidence="2">Belongs to the TFIIA subunit 1 family.</text>
</comment>
<dbReference type="Proteomes" id="UP000070133">
    <property type="component" value="Unassembled WGS sequence"/>
</dbReference>
<feature type="compositionally biased region" description="Low complexity" evidence="5">
    <location>
        <begin position="186"/>
        <end position="215"/>
    </location>
</feature>
<name>A0A139GVE4_9PEZI</name>
<dbReference type="FunFam" id="2.30.18.10:FF:000006">
    <property type="entry name" value="Transcription factor TFIIA complex subunit Toa1"/>
    <property type="match status" value="1"/>
</dbReference>
<feature type="compositionally biased region" description="Basic and acidic residues" evidence="5">
    <location>
        <begin position="105"/>
        <end position="115"/>
    </location>
</feature>
<evidence type="ECO:0000256" key="2">
    <source>
        <dbReference type="ARBA" id="ARBA00010059"/>
    </source>
</evidence>
<feature type="region of interest" description="Disordered" evidence="5">
    <location>
        <begin position="92"/>
        <end position="141"/>
    </location>
</feature>
<feature type="region of interest" description="Disordered" evidence="5">
    <location>
        <begin position="291"/>
        <end position="369"/>
    </location>
</feature>
<dbReference type="CDD" id="cd07976">
    <property type="entry name" value="TFIIA_alpha_beta_like"/>
    <property type="match status" value="1"/>
</dbReference>
<dbReference type="Gene3D" id="1.10.287.100">
    <property type="match status" value="1"/>
</dbReference>
<comment type="subcellular location">
    <subcellularLocation>
        <location evidence="1">Nucleus</location>
    </subcellularLocation>
</comment>
<evidence type="ECO:0000256" key="5">
    <source>
        <dbReference type="SAM" id="MobiDB-lite"/>
    </source>
</evidence>
<feature type="compositionally biased region" description="Acidic residues" evidence="5">
    <location>
        <begin position="329"/>
        <end position="369"/>
    </location>
</feature>
<feature type="region of interest" description="Disordered" evidence="5">
    <location>
        <begin position="53"/>
        <end position="76"/>
    </location>
</feature>
<gene>
    <name evidence="6" type="ORF">AC578_1510</name>
</gene>
<accession>A0A139GVE4</accession>
<dbReference type="EMBL" id="LFZN01000316">
    <property type="protein sequence ID" value="KXS94174.1"/>
    <property type="molecule type" value="Genomic_DNA"/>
</dbReference>
<feature type="compositionally biased region" description="Polar residues" evidence="5">
    <location>
        <begin position="225"/>
        <end position="245"/>
    </location>
</feature>
<protein>
    <submittedName>
        <fullName evidence="6">Uncharacterized protein</fullName>
    </submittedName>
</protein>
<dbReference type="SUPFAM" id="SSF50784">
    <property type="entry name" value="Transcription factor IIA (TFIIA), beta-barrel domain"/>
    <property type="match status" value="1"/>
</dbReference>
<dbReference type="PANTHER" id="PTHR12694">
    <property type="entry name" value="TRANSCRIPTION INITIATION FACTOR IIA SUBUNIT 1"/>
    <property type="match status" value="1"/>
</dbReference>
<dbReference type="Gene3D" id="2.30.18.10">
    <property type="entry name" value="Transcription factor IIA (TFIIA), beta-barrel domain"/>
    <property type="match status" value="1"/>
</dbReference>
<dbReference type="AlphaFoldDB" id="A0A139GVE4"/>
<feature type="region of interest" description="Disordered" evidence="5">
    <location>
        <begin position="169"/>
        <end position="247"/>
    </location>
</feature>
<dbReference type="Pfam" id="PF03153">
    <property type="entry name" value="TFIIA"/>
    <property type="match status" value="1"/>
</dbReference>
<evidence type="ECO:0000256" key="3">
    <source>
        <dbReference type="ARBA" id="ARBA00023163"/>
    </source>
</evidence>